<dbReference type="RefSeq" id="WP_157328573.1">
    <property type="nucleotide sequence ID" value="NZ_CP046920.1"/>
</dbReference>
<accession>A0A6G8I2M6</accession>
<evidence type="ECO:0000313" key="3">
    <source>
        <dbReference type="Proteomes" id="UP000503166"/>
    </source>
</evidence>
<keyword evidence="2" id="KW-0614">Plasmid</keyword>
<organism evidence="2 3">
    <name type="scientific">Streptococcus ruminicola</name>
    <dbReference type="NCBI Taxonomy" id="2686210"/>
    <lineage>
        <taxon>Bacteria</taxon>
        <taxon>Bacillati</taxon>
        <taxon>Bacillota</taxon>
        <taxon>Bacilli</taxon>
        <taxon>Lactobacillales</taxon>
        <taxon>Streptococcaceae</taxon>
        <taxon>Streptococcus</taxon>
    </lineage>
</organism>
<evidence type="ECO:0000256" key="1">
    <source>
        <dbReference type="SAM" id="MobiDB-lite"/>
    </source>
</evidence>
<name>A0A6G8I2M6_9STRE</name>
<feature type="compositionally biased region" description="Basic and acidic residues" evidence="1">
    <location>
        <begin position="100"/>
        <end position="117"/>
    </location>
</feature>
<sequence>MPVSKPKGLLTKNTAVNIQNSKETTLDKIEEKLVPKPKKDRRKTKDLATNSTTFTMAPVIREILTEQRLKNAPLMSDSRYLSNLIYRDKFGQDLYNPNEKGNHQLFEIDPKTGEQLH</sequence>
<dbReference type="Proteomes" id="UP000503166">
    <property type="component" value="Plasmid p_CNU_G2"/>
</dbReference>
<feature type="region of interest" description="Disordered" evidence="1">
    <location>
        <begin position="97"/>
        <end position="117"/>
    </location>
</feature>
<dbReference type="EMBL" id="CP046920">
    <property type="protein sequence ID" value="QIM47387.1"/>
    <property type="molecule type" value="Genomic_DNA"/>
</dbReference>
<protein>
    <submittedName>
        <fullName evidence="2">Uncharacterized protein</fullName>
    </submittedName>
</protein>
<dbReference type="AlphaFoldDB" id="A0A6G8I2M6"/>
<dbReference type="KEGG" id="srum:GPZ88_09930"/>
<gene>
    <name evidence="2" type="ORF">GPZ88_09930</name>
</gene>
<proteinExistence type="predicted"/>
<reference evidence="2 3" key="1">
    <citation type="submission" date="2019-12" db="EMBL/GenBank/DDBJ databases">
        <title>Complete genome sequence of Streptococcus sp. CNU G2 isolated frome Bos taurus coreanae.</title>
        <authorList>
            <person name="Park S.Y."/>
            <person name="Kim J.H."/>
            <person name="Seo S.W."/>
        </authorList>
    </citation>
    <scope>NUCLEOTIDE SEQUENCE [LARGE SCALE GENOMIC DNA]</scope>
    <source>
        <strain evidence="2 3">CNU G2</strain>
        <plasmid evidence="3">p_cnu_g2</plasmid>
    </source>
</reference>
<evidence type="ECO:0000313" key="2">
    <source>
        <dbReference type="EMBL" id="QIM47387.1"/>
    </source>
</evidence>
<geneLocation type="plasmid" evidence="3">
    <name>p_cnu_g2</name>
</geneLocation>